<dbReference type="SUPFAM" id="SSF111369">
    <property type="entry name" value="HlyD-like secretion proteins"/>
    <property type="match status" value="1"/>
</dbReference>
<dbReference type="FunFam" id="2.40.30.170:FF:000010">
    <property type="entry name" value="Efflux RND transporter periplasmic adaptor subunit"/>
    <property type="match status" value="1"/>
</dbReference>
<dbReference type="InterPro" id="IPR006143">
    <property type="entry name" value="RND_pump_MFP"/>
</dbReference>
<name>A0A1W2A479_9BURK</name>
<keyword evidence="4" id="KW-0472">Membrane</keyword>
<dbReference type="RefSeq" id="WP_234986945.1">
    <property type="nucleotide sequence ID" value="NZ_FWXJ01000007.1"/>
</dbReference>
<comment type="similarity">
    <text evidence="1">Belongs to the membrane fusion protein (MFP) (TC 8.A.1) family.</text>
</comment>
<dbReference type="GO" id="GO:0022857">
    <property type="term" value="F:transmembrane transporter activity"/>
    <property type="evidence" value="ECO:0007669"/>
    <property type="project" value="InterPro"/>
</dbReference>
<dbReference type="AlphaFoldDB" id="A0A1W2A479"/>
<evidence type="ECO:0000259" key="6">
    <source>
        <dbReference type="Pfam" id="PF25967"/>
    </source>
</evidence>
<feature type="domain" description="CusB-like beta-barrel" evidence="5">
    <location>
        <begin position="256"/>
        <end position="330"/>
    </location>
</feature>
<dbReference type="Pfam" id="PF25967">
    <property type="entry name" value="RND-MFP_C"/>
    <property type="match status" value="1"/>
</dbReference>
<keyword evidence="2" id="KW-0813">Transport</keyword>
<dbReference type="InterPro" id="IPR058647">
    <property type="entry name" value="BSH_CzcB-like"/>
</dbReference>
<dbReference type="InterPro" id="IPR058627">
    <property type="entry name" value="MdtA-like_C"/>
</dbReference>
<dbReference type="EMBL" id="FWXJ01000007">
    <property type="protein sequence ID" value="SMC55221.1"/>
    <property type="molecule type" value="Genomic_DNA"/>
</dbReference>
<dbReference type="Gene3D" id="1.10.287.470">
    <property type="entry name" value="Helix hairpin bin"/>
    <property type="match status" value="1"/>
</dbReference>
<reference evidence="8 9" key="1">
    <citation type="submission" date="2017-04" db="EMBL/GenBank/DDBJ databases">
        <authorList>
            <person name="Afonso C.L."/>
            <person name="Miller P.J."/>
            <person name="Scott M.A."/>
            <person name="Spackman E."/>
            <person name="Goraichik I."/>
            <person name="Dimitrov K.M."/>
            <person name="Suarez D.L."/>
            <person name="Swayne D.E."/>
        </authorList>
    </citation>
    <scope>NUCLEOTIDE SEQUENCE [LARGE SCALE GENOMIC DNA]</scope>
    <source>
        <strain evidence="8 9">VK13</strain>
    </source>
</reference>
<dbReference type="InterPro" id="IPR051909">
    <property type="entry name" value="MFP_Cation_Efflux"/>
</dbReference>
<sequence length="408" mass="45617">MTELKNKIPDPKQFNRAELFSKLKANKKVMFAAGVLILILVFTFSNFTKKDSVETPAPSPENTVIITAEQAKQIKWGSVKTYDFQERREAVGIIDFDRNKTADIYSPYQGRINRVLANASEDVKKGQILYTVVSPDAAQASANLLSTVGILKTSNETLKRAKELYEFKSISLKELEQNISDQQTAEANFTAAKKTMYLFGFNDAEIEEIVKTRKVDVELNVRSPINGRVITKNAAPGQLVQPGIAPAPFVISDINKLWMVANVPESEVPFYRIGQNVIVNVQAYKDRLFPGKIVYVADSVDPVTRRLTIYAALDDKDHELKPQMLAGFTIELSKPETWPAVPLQALVRENNGLRSVWTTTNGTDFRRRLVRIGILQADLVQILDGLEPGETIALNKALFLSNLYSVTH</sequence>
<keyword evidence="3" id="KW-0175">Coiled coil</keyword>
<evidence type="ECO:0000256" key="1">
    <source>
        <dbReference type="ARBA" id="ARBA00009477"/>
    </source>
</evidence>
<evidence type="ECO:0000313" key="9">
    <source>
        <dbReference type="Proteomes" id="UP000192708"/>
    </source>
</evidence>
<dbReference type="Gene3D" id="2.40.30.170">
    <property type="match status" value="1"/>
</dbReference>
<dbReference type="Pfam" id="PF25954">
    <property type="entry name" value="Beta-barrel_RND_2"/>
    <property type="match status" value="1"/>
</dbReference>
<feature type="domain" description="CzcB-like barrel-sandwich hybrid" evidence="7">
    <location>
        <begin position="100"/>
        <end position="242"/>
    </location>
</feature>
<keyword evidence="4" id="KW-0812">Transmembrane</keyword>
<dbReference type="GO" id="GO:0016020">
    <property type="term" value="C:membrane"/>
    <property type="evidence" value="ECO:0007669"/>
    <property type="project" value="InterPro"/>
</dbReference>
<dbReference type="Gene3D" id="2.40.50.100">
    <property type="match status" value="1"/>
</dbReference>
<dbReference type="STRING" id="1938817.SAMN06296008_10777"/>
<feature type="transmembrane region" description="Helical" evidence="4">
    <location>
        <begin position="29"/>
        <end position="47"/>
    </location>
</feature>
<proteinExistence type="inferred from homology"/>
<evidence type="ECO:0000313" key="8">
    <source>
        <dbReference type="EMBL" id="SMC55221.1"/>
    </source>
</evidence>
<accession>A0A1W2A479</accession>
<gene>
    <name evidence="8" type="ORF">SAMN06296008_10777</name>
</gene>
<evidence type="ECO:0000259" key="7">
    <source>
        <dbReference type="Pfam" id="PF25973"/>
    </source>
</evidence>
<dbReference type="InterPro" id="IPR058792">
    <property type="entry name" value="Beta-barrel_RND_2"/>
</dbReference>
<organism evidence="8 9">
    <name type="scientific">Polynucleobacter kasalickyi</name>
    <dbReference type="NCBI Taxonomy" id="1938817"/>
    <lineage>
        <taxon>Bacteria</taxon>
        <taxon>Pseudomonadati</taxon>
        <taxon>Pseudomonadota</taxon>
        <taxon>Betaproteobacteria</taxon>
        <taxon>Burkholderiales</taxon>
        <taxon>Burkholderiaceae</taxon>
        <taxon>Polynucleobacter</taxon>
    </lineage>
</organism>
<evidence type="ECO:0000256" key="2">
    <source>
        <dbReference type="ARBA" id="ARBA00022448"/>
    </source>
</evidence>
<protein>
    <submittedName>
        <fullName evidence="8">Membrane fusion protein, cobalt-zinc-cadmium efflux system</fullName>
    </submittedName>
</protein>
<keyword evidence="9" id="KW-1185">Reference proteome</keyword>
<dbReference type="Gene3D" id="2.40.420.20">
    <property type="match status" value="1"/>
</dbReference>
<evidence type="ECO:0000259" key="5">
    <source>
        <dbReference type="Pfam" id="PF25954"/>
    </source>
</evidence>
<dbReference type="Pfam" id="PF25973">
    <property type="entry name" value="BSH_CzcB"/>
    <property type="match status" value="1"/>
</dbReference>
<dbReference type="PANTHER" id="PTHR30097:SF16">
    <property type="entry name" value="CATION EFFLUX SYSTEM (CZCB-LIKE)"/>
    <property type="match status" value="1"/>
</dbReference>
<dbReference type="NCBIfam" id="TIGR01730">
    <property type="entry name" value="RND_mfp"/>
    <property type="match status" value="1"/>
</dbReference>
<feature type="domain" description="Multidrug resistance protein MdtA-like C-terminal permuted SH3" evidence="6">
    <location>
        <begin position="341"/>
        <end position="392"/>
    </location>
</feature>
<evidence type="ECO:0000256" key="4">
    <source>
        <dbReference type="SAM" id="Phobius"/>
    </source>
</evidence>
<dbReference type="Proteomes" id="UP000192708">
    <property type="component" value="Unassembled WGS sequence"/>
</dbReference>
<feature type="coiled-coil region" evidence="3">
    <location>
        <begin position="158"/>
        <end position="192"/>
    </location>
</feature>
<keyword evidence="4" id="KW-1133">Transmembrane helix</keyword>
<evidence type="ECO:0000256" key="3">
    <source>
        <dbReference type="SAM" id="Coils"/>
    </source>
</evidence>
<dbReference type="PANTHER" id="PTHR30097">
    <property type="entry name" value="CATION EFFLUX SYSTEM PROTEIN CUSB"/>
    <property type="match status" value="1"/>
</dbReference>